<dbReference type="AlphaFoldDB" id="A0A4Q0XUD8"/>
<keyword evidence="1" id="KW-0732">Signal</keyword>
<comment type="caution">
    <text evidence="2">The sequence shown here is derived from an EMBL/GenBank/DDBJ whole genome shotgun (WGS) entry which is preliminary data.</text>
</comment>
<organism evidence="2 3">
    <name type="scientific">Candidatus Marinarcus aquaticus</name>
    <dbReference type="NCBI Taxonomy" id="2044504"/>
    <lineage>
        <taxon>Bacteria</taxon>
        <taxon>Pseudomonadati</taxon>
        <taxon>Campylobacterota</taxon>
        <taxon>Epsilonproteobacteria</taxon>
        <taxon>Campylobacterales</taxon>
        <taxon>Arcobacteraceae</taxon>
        <taxon>Candidatus Marinarcus</taxon>
    </lineage>
</organism>
<dbReference type="OrthoDB" id="5365598at2"/>
<evidence type="ECO:0008006" key="4">
    <source>
        <dbReference type="Google" id="ProtNLM"/>
    </source>
</evidence>
<dbReference type="Proteomes" id="UP000290657">
    <property type="component" value="Unassembled WGS sequence"/>
</dbReference>
<proteinExistence type="predicted"/>
<keyword evidence="3" id="KW-1185">Reference proteome</keyword>
<protein>
    <recommendedName>
        <fullName evidence="4">Lipoprotein</fullName>
    </recommendedName>
</protein>
<name>A0A4Q0XUD8_9BACT</name>
<reference evidence="2 3" key="1">
    <citation type="submission" date="2017-10" db="EMBL/GenBank/DDBJ databases">
        <title>Genomics of the genus Arcobacter.</title>
        <authorList>
            <person name="Perez-Cataluna A."/>
            <person name="Figueras M.J."/>
        </authorList>
    </citation>
    <scope>NUCLEOTIDE SEQUENCE [LARGE SCALE GENOMIC DNA]</scope>
    <source>
        <strain evidence="2 3">CECT 8987</strain>
    </source>
</reference>
<dbReference type="PROSITE" id="PS51257">
    <property type="entry name" value="PROKAR_LIPOPROTEIN"/>
    <property type="match status" value="1"/>
</dbReference>
<accession>A0A4Q0XUD8</accession>
<evidence type="ECO:0000313" key="3">
    <source>
        <dbReference type="Proteomes" id="UP000290657"/>
    </source>
</evidence>
<dbReference type="EMBL" id="PDKN01000001">
    <property type="protein sequence ID" value="RXJ60763.1"/>
    <property type="molecule type" value="Genomic_DNA"/>
</dbReference>
<gene>
    <name evidence="2" type="ORF">CRV04_01750</name>
</gene>
<feature type="chain" id="PRO_5020310821" description="Lipoprotein" evidence="1">
    <location>
        <begin position="21"/>
        <end position="200"/>
    </location>
</feature>
<sequence length="200" mass="23733">MRTLLLTFLLFFFTACTAQSYNYHSQTQTLHFKTDTQSTYNIALEHPKRVYTHDVCTNFSYTLEDNTKNYGALFLEHISLDNDCKYNGLAMGFFTYEFQSHLKLKSFKKVESQSFANYEFTTYEVNGSSYVSFIHQYQALSDTFIIDYKGQLSLELIQQFDKNYVSNYINKTRFNQAYNQSLVRLNIFKNFFNKESEMFQ</sequence>
<feature type="signal peptide" evidence="1">
    <location>
        <begin position="1"/>
        <end position="20"/>
    </location>
</feature>
<dbReference type="RefSeq" id="WP_128994897.1">
    <property type="nucleotide sequence ID" value="NZ_PDKN01000001.1"/>
</dbReference>
<evidence type="ECO:0000256" key="1">
    <source>
        <dbReference type="SAM" id="SignalP"/>
    </source>
</evidence>
<evidence type="ECO:0000313" key="2">
    <source>
        <dbReference type="EMBL" id="RXJ60763.1"/>
    </source>
</evidence>